<sequence length="156" mass="16991">MNTWKIAAVAGALAIASAPSVARADWYIEAETIQYDLYPYAVGYGWGANADAFLQLNWNGGPYKYFYVATAGSYVLHARLAGSICNGYPAALFFIDAVARGRRPIGAGWTHQTSDAVWLEAGWHSFAVALENDYAAGGCNRDIWFDAAWMYGNTSI</sequence>
<feature type="chain" id="PRO_5007565537" description="Secreted protein" evidence="1">
    <location>
        <begin position="25"/>
        <end position="156"/>
    </location>
</feature>
<evidence type="ECO:0008006" key="4">
    <source>
        <dbReference type="Google" id="ProtNLM"/>
    </source>
</evidence>
<evidence type="ECO:0000256" key="1">
    <source>
        <dbReference type="SAM" id="SignalP"/>
    </source>
</evidence>
<accession>A0A150PFN0</accession>
<proteinExistence type="predicted"/>
<gene>
    <name evidence="2" type="ORF">BE04_02660</name>
</gene>
<evidence type="ECO:0000313" key="3">
    <source>
        <dbReference type="Proteomes" id="UP000075604"/>
    </source>
</evidence>
<dbReference type="AlphaFoldDB" id="A0A150PFN0"/>
<evidence type="ECO:0000313" key="2">
    <source>
        <dbReference type="EMBL" id="KYF54439.1"/>
    </source>
</evidence>
<feature type="signal peptide" evidence="1">
    <location>
        <begin position="1"/>
        <end position="24"/>
    </location>
</feature>
<comment type="caution">
    <text evidence="2">The sequence shown here is derived from an EMBL/GenBank/DDBJ whole genome shotgun (WGS) entry which is preliminary data.</text>
</comment>
<keyword evidence="1" id="KW-0732">Signal</keyword>
<organism evidence="2 3">
    <name type="scientific">Sorangium cellulosum</name>
    <name type="common">Polyangium cellulosum</name>
    <dbReference type="NCBI Taxonomy" id="56"/>
    <lineage>
        <taxon>Bacteria</taxon>
        <taxon>Pseudomonadati</taxon>
        <taxon>Myxococcota</taxon>
        <taxon>Polyangia</taxon>
        <taxon>Polyangiales</taxon>
        <taxon>Polyangiaceae</taxon>
        <taxon>Sorangium</taxon>
    </lineage>
</organism>
<protein>
    <recommendedName>
        <fullName evidence="4">Secreted protein</fullName>
    </recommendedName>
</protein>
<dbReference type="EMBL" id="JELX01002736">
    <property type="protein sequence ID" value="KYF54439.1"/>
    <property type="molecule type" value="Genomic_DNA"/>
</dbReference>
<name>A0A150PFN0_SORCE</name>
<dbReference type="Proteomes" id="UP000075604">
    <property type="component" value="Unassembled WGS sequence"/>
</dbReference>
<reference evidence="2 3" key="1">
    <citation type="submission" date="2014-02" db="EMBL/GenBank/DDBJ databases">
        <title>The small core and large imbalanced accessory genome model reveals a collaborative survival strategy of Sorangium cellulosum strains in nature.</title>
        <authorList>
            <person name="Han K."/>
            <person name="Peng R."/>
            <person name="Blom J."/>
            <person name="Li Y.-Z."/>
        </authorList>
    </citation>
    <scope>NUCLEOTIDE SEQUENCE [LARGE SCALE GENOMIC DNA]</scope>
    <source>
        <strain evidence="2 3">So0157-18</strain>
    </source>
</reference>